<evidence type="ECO:0000313" key="5">
    <source>
        <dbReference type="EMBL" id="WVX49651.1"/>
    </source>
</evidence>
<proteinExistence type="predicted"/>
<dbReference type="SUPFAM" id="SSF48008">
    <property type="entry name" value="GntR ligand-binding domain-like"/>
    <property type="match status" value="1"/>
</dbReference>
<dbReference type="PANTHER" id="PTHR43537:SF24">
    <property type="entry name" value="GLUCONATE OPERON TRANSCRIPTIONAL REPRESSOR"/>
    <property type="match status" value="1"/>
</dbReference>
<keyword evidence="3" id="KW-0804">Transcription</keyword>
<name>A0ABZ2BUC8_9RHOB</name>
<dbReference type="InterPro" id="IPR036388">
    <property type="entry name" value="WH-like_DNA-bd_sf"/>
</dbReference>
<sequence length="234" mass="26091">MNIEKNTLAKIDRAPQTLRDMVQDRMRTAIIEGHFAPGERLVERPLCEQLGVSRTVIRETIRFLEAEGLVDIIPNRGPIVAKMDWQLARQIYEIRRQLEGSAAATCALSHDAEFANNLTSALREIQARLGDTTWSNLLQATTQFYELIFAQADHTVAWEIVQRLNGRISRLRALTLAAKDRARPGISHMTEIHRAILSTNPVAARQAVHAHIDDAATTAQRFLAATPEGGARDA</sequence>
<dbReference type="InterPro" id="IPR000524">
    <property type="entry name" value="Tscrpt_reg_HTH_GntR"/>
</dbReference>
<protein>
    <submittedName>
        <fullName evidence="5">Pyruvate dehydrogenase complex repressor</fullName>
    </submittedName>
</protein>
<keyword evidence="5" id="KW-0670">Pyruvate</keyword>
<dbReference type="SMART" id="SM00345">
    <property type="entry name" value="HTH_GNTR"/>
    <property type="match status" value="1"/>
</dbReference>
<keyword evidence="2" id="KW-0238">DNA-binding</keyword>
<dbReference type="PRINTS" id="PR00035">
    <property type="entry name" value="HTHGNTR"/>
</dbReference>
<dbReference type="InterPro" id="IPR011711">
    <property type="entry name" value="GntR_C"/>
</dbReference>
<dbReference type="Gene3D" id="1.20.120.530">
    <property type="entry name" value="GntR ligand-binding domain-like"/>
    <property type="match status" value="1"/>
</dbReference>
<dbReference type="RefSeq" id="WP_187430342.1">
    <property type="nucleotide sequence ID" value="NZ_CP143423.1"/>
</dbReference>
<evidence type="ECO:0000256" key="3">
    <source>
        <dbReference type="ARBA" id="ARBA00023163"/>
    </source>
</evidence>
<dbReference type="CDD" id="cd07377">
    <property type="entry name" value="WHTH_GntR"/>
    <property type="match status" value="1"/>
</dbReference>
<dbReference type="SUPFAM" id="SSF46785">
    <property type="entry name" value="Winged helix' DNA-binding domain"/>
    <property type="match status" value="1"/>
</dbReference>
<dbReference type="EMBL" id="CP143423">
    <property type="protein sequence ID" value="WVX49651.1"/>
    <property type="molecule type" value="Genomic_DNA"/>
</dbReference>
<gene>
    <name evidence="5" type="primary">pdhR_3</name>
    <name evidence="5" type="ORF">ROLI_027460</name>
</gene>
<dbReference type="InterPro" id="IPR008920">
    <property type="entry name" value="TF_FadR/GntR_C"/>
</dbReference>
<keyword evidence="6" id="KW-1185">Reference proteome</keyword>
<evidence type="ECO:0000256" key="1">
    <source>
        <dbReference type="ARBA" id="ARBA00023015"/>
    </source>
</evidence>
<dbReference type="Proteomes" id="UP001318682">
    <property type="component" value="Chromosome"/>
</dbReference>
<dbReference type="InterPro" id="IPR036390">
    <property type="entry name" value="WH_DNA-bd_sf"/>
</dbReference>
<evidence type="ECO:0000313" key="6">
    <source>
        <dbReference type="Proteomes" id="UP001318682"/>
    </source>
</evidence>
<organism evidence="5 6">
    <name type="scientific">Roseobacter fucihabitans</name>
    <dbReference type="NCBI Taxonomy" id="1537242"/>
    <lineage>
        <taxon>Bacteria</taxon>
        <taxon>Pseudomonadati</taxon>
        <taxon>Pseudomonadota</taxon>
        <taxon>Alphaproteobacteria</taxon>
        <taxon>Rhodobacterales</taxon>
        <taxon>Roseobacteraceae</taxon>
        <taxon>Roseobacter</taxon>
    </lineage>
</organism>
<dbReference type="PROSITE" id="PS50949">
    <property type="entry name" value="HTH_GNTR"/>
    <property type="match status" value="1"/>
</dbReference>
<accession>A0ABZ2BUC8</accession>
<dbReference type="Pfam" id="PF00392">
    <property type="entry name" value="GntR"/>
    <property type="match status" value="1"/>
</dbReference>
<evidence type="ECO:0000256" key="2">
    <source>
        <dbReference type="ARBA" id="ARBA00023125"/>
    </source>
</evidence>
<evidence type="ECO:0000259" key="4">
    <source>
        <dbReference type="PROSITE" id="PS50949"/>
    </source>
</evidence>
<dbReference type="Gene3D" id="1.10.10.10">
    <property type="entry name" value="Winged helix-like DNA-binding domain superfamily/Winged helix DNA-binding domain"/>
    <property type="match status" value="1"/>
</dbReference>
<reference evidence="6" key="2">
    <citation type="submission" date="2024-01" db="EMBL/GenBank/DDBJ databases">
        <title>Roseobacter fucihabitans sp. nov., isolated from the brown alga Fucus spiralis.</title>
        <authorList>
            <person name="Hahnke S."/>
            <person name="Berger M."/>
            <person name="Schlingloff A."/>
            <person name="Athale I."/>
            <person name="Neumann-Schaal M."/>
            <person name="Adenaya A."/>
            <person name="Poehlein A."/>
            <person name="Daniel R."/>
            <person name="Pertersen J."/>
            <person name="Brinkhoff T."/>
        </authorList>
    </citation>
    <scope>NUCLEOTIDE SEQUENCE [LARGE SCALE GENOMIC DNA]</scope>
    <source>
        <strain evidence="6">B14</strain>
    </source>
</reference>
<dbReference type="Pfam" id="PF07729">
    <property type="entry name" value="FCD"/>
    <property type="match status" value="1"/>
</dbReference>
<reference evidence="5 6" key="1">
    <citation type="submission" date="2015-07" db="EMBL/GenBank/DDBJ databases">
        <authorList>
            <person name="Voget S."/>
            <person name="Dogs M."/>
            <person name="Brinkhoff T.H."/>
            <person name="Daniel R."/>
        </authorList>
    </citation>
    <scope>NUCLEOTIDE SEQUENCE [LARGE SCALE GENOMIC DNA]</scope>
    <source>
        <strain evidence="5 6">B14</strain>
    </source>
</reference>
<feature type="domain" description="HTH gntR-type" evidence="4">
    <location>
        <begin position="16"/>
        <end position="83"/>
    </location>
</feature>
<keyword evidence="1" id="KW-0805">Transcription regulation</keyword>
<dbReference type="SMART" id="SM00895">
    <property type="entry name" value="FCD"/>
    <property type="match status" value="1"/>
</dbReference>
<dbReference type="PANTHER" id="PTHR43537">
    <property type="entry name" value="TRANSCRIPTIONAL REGULATOR, GNTR FAMILY"/>
    <property type="match status" value="1"/>
</dbReference>